<dbReference type="GO" id="GO:0005975">
    <property type="term" value="P:carbohydrate metabolic process"/>
    <property type="evidence" value="ECO:0007669"/>
    <property type="project" value="InterPro"/>
</dbReference>
<comment type="similarity">
    <text evidence="1">Belongs to the glycosyl hydrolase 16 family.</text>
</comment>
<feature type="compositionally biased region" description="Low complexity" evidence="2">
    <location>
        <begin position="406"/>
        <end position="421"/>
    </location>
</feature>
<dbReference type="InterPro" id="IPR050546">
    <property type="entry name" value="Glycosyl_Hydrlase_16"/>
</dbReference>
<feature type="domain" description="GH16" evidence="4">
    <location>
        <begin position="27"/>
        <end position="280"/>
    </location>
</feature>
<feature type="region of interest" description="Disordered" evidence="2">
    <location>
        <begin position="394"/>
        <end position="421"/>
    </location>
</feature>
<dbReference type="RefSeq" id="WP_141270954.1">
    <property type="nucleotide sequence ID" value="NZ_BJLH01000007.1"/>
</dbReference>
<feature type="transmembrane region" description="Helical" evidence="3">
    <location>
        <begin position="421"/>
        <end position="440"/>
    </location>
</feature>
<dbReference type="GO" id="GO:0004553">
    <property type="term" value="F:hydrolase activity, hydrolyzing O-glycosyl compounds"/>
    <property type="evidence" value="ECO:0007669"/>
    <property type="project" value="InterPro"/>
</dbReference>
<dbReference type="InterPro" id="IPR013320">
    <property type="entry name" value="ConA-like_dom_sf"/>
</dbReference>
<name>A0A4Y3IM16_9VIBR</name>
<evidence type="ECO:0000256" key="2">
    <source>
        <dbReference type="SAM" id="MobiDB-lite"/>
    </source>
</evidence>
<dbReference type="Pfam" id="PF00722">
    <property type="entry name" value="Glyco_hydro_16"/>
    <property type="match status" value="1"/>
</dbReference>
<dbReference type="OrthoDB" id="9809583at2"/>
<dbReference type="InterPro" id="IPR000757">
    <property type="entry name" value="Beta-glucanase-like"/>
</dbReference>
<proteinExistence type="inferred from homology"/>
<comment type="caution">
    <text evidence="5">The sequence shown here is derived from an EMBL/GenBank/DDBJ whole genome shotgun (WGS) entry which is preliminary data.</text>
</comment>
<dbReference type="Gene3D" id="2.60.120.200">
    <property type="match status" value="1"/>
</dbReference>
<evidence type="ECO:0000259" key="4">
    <source>
        <dbReference type="PROSITE" id="PS51762"/>
    </source>
</evidence>
<evidence type="ECO:0000313" key="5">
    <source>
        <dbReference type="EMBL" id="GEA60541.1"/>
    </source>
</evidence>
<evidence type="ECO:0000256" key="1">
    <source>
        <dbReference type="ARBA" id="ARBA00006865"/>
    </source>
</evidence>
<dbReference type="PANTHER" id="PTHR10963">
    <property type="entry name" value="GLYCOSYL HYDROLASE-RELATED"/>
    <property type="match status" value="1"/>
</dbReference>
<accession>A0A4Y3IM16</accession>
<sequence length="445" mass="49644">MGSKLNKSTTYSTGTLLIGLLSTGVNAGWEVQWIERFDGDSVNWNNWSAQTEANYNNEVQCYTADDYSTQQNYDVSDGTLKIIARKKTHACPTLGNQTKEWTSGRLNSKDKREFLYGRIESRIKFHNLEQGTWPAFWMLENRISEQPIKGDNDNVNWPNPGAGEIDVWEWFSNQPDTYITNFFNTSGCAEEVRYTYPNGSSDVLNWHNYAMEWTPERIDFFIDETLVSSQDVSGCPQYKEPMFILLNLAMGGNLGGYIDPTLQQATLEVDFVAHCQSTVDNQATRCDESTPTNGELEHNEQLNLIVYQNGVPTSAVDTSMGEVEVRATFSAEPNLDNYILTWNSGRLTSATEEGNALKFDPSSLPSGHYTVTANLTSLDDADFSLTQHHSLEVKNGDDIADEQDQSTSPDSTSANSSSGGATSGSIAIFLALVVVFRRYFLGVRR</sequence>
<evidence type="ECO:0000256" key="3">
    <source>
        <dbReference type="SAM" id="Phobius"/>
    </source>
</evidence>
<keyword evidence="3" id="KW-0812">Transmembrane</keyword>
<dbReference type="AlphaFoldDB" id="A0A4Y3IM16"/>
<protein>
    <recommendedName>
        <fullName evidence="4">GH16 domain-containing protein</fullName>
    </recommendedName>
</protein>
<keyword evidence="3" id="KW-1133">Transmembrane helix</keyword>
<dbReference type="SUPFAM" id="SSF49899">
    <property type="entry name" value="Concanavalin A-like lectins/glucanases"/>
    <property type="match status" value="1"/>
</dbReference>
<evidence type="ECO:0000313" key="6">
    <source>
        <dbReference type="Proteomes" id="UP000318242"/>
    </source>
</evidence>
<dbReference type="Proteomes" id="UP000318242">
    <property type="component" value="Unassembled WGS sequence"/>
</dbReference>
<reference evidence="5 6" key="1">
    <citation type="submission" date="2019-06" db="EMBL/GenBank/DDBJ databases">
        <title>Whole genome shotgun sequence of Vibrio comitans NBRC 102076.</title>
        <authorList>
            <person name="Hosoyama A."/>
            <person name="Uohara A."/>
            <person name="Ohji S."/>
            <person name="Ichikawa N."/>
        </authorList>
    </citation>
    <scope>NUCLEOTIDE SEQUENCE [LARGE SCALE GENOMIC DNA]</scope>
    <source>
        <strain evidence="5 6">NBRC 102076</strain>
    </source>
</reference>
<gene>
    <name evidence="5" type="ORF">VCO01S_17340</name>
</gene>
<dbReference type="PANTHER" id="PTHR10963:SF55">
    <property type="entry name" value="GLYCOSIDE HYDROLASE FAMILY 16 PROTEIN"/>
    <property type="match status" value="1"/>
</dbReference>
<organism evidence="5 6">
    <name type="scientific">Vibrio comitans NBRC 102076</name>
    <dbReference type="NCBI Taxonomy" id="1219078"/>
    <lineage>
        <taxon>Bacteria</taxon>
        <taxon>Pseudomonadati</taxon>
        <taxon>Pseudomonadota</taxon>
        <taxon>Gammaproteobacteria</taxon>
        <taxon>Vibrionales</taxon>
        <taxon>Vibrionaceae</taxon>
        <taxon>Vibrio</taxon>
    </lineage>
</organism>
<dbReference type="PROSITE" id="PS51762">
    <property type="entry name" value="GH16_2"/>
    <property type="match status" value="1"/>
</dbReference>
<keyword evidence="3" id="KW-0472">Membrane</keyword>
<dbReference type="CDD" id="cd08023">
    <property type="entry name" value="GH16_laminarinase_like"/>
    <property type="match status" value="1"/>
</dbReference>
<keyword evidence="6" id="KW-1185">Reference proteome</keyword>
<dbReference type="EMBL" id="BJLH01000007">
    <property type="protein sequence ID" value="GEA60541.1"/>
    <property type="molecule type" value="Genomic_DNA"/>
</dbReference>